<accession>A0ABS5AZI5</accession>
<evidence type="ECO:0000259" key="1">
    <source>
        <dbReference type="Pfam" id="PF20008"/>
    </source>
</evidence>
<sequence>MDKKKPEQAMKDLTLVLLYLSKFQERNRYSDLPLYRAWKGYDWDVINDLDEQDLIDQGNVRNKSVYLTPEGLEKARLLLEEFGIEDWQERKS</sequence>
<dbReference type="RefSeq" id="WP_209551990.1">
    <property type="nucleotide sequence ID" value="NZ_QFAY01000030.1"/>
</dbReference>
<name>A0ABS5AZI5_9STRE</name>
<evidence type="ECO:0000313" key="3">
    <source>
        <dbReference type="Proteomes" id="UP001519349"/>
    </source>
</evidence>
<reference evidence="2 3" key="1">
    <citation type="submission" date="2018-05" db="EMBL/GenBank/DDBJ databases">
        <title>Draft genome sequence of Streptococcus panodentis CCUG 70867T.</title>
        <authorList>
            <person name="Salva-Serra F."/>
            <person name="Mendez V."/>
            <person name="Jaen-Luchoro D."/>
            <person name="Gonzales-Siles L."/>
            <person name="Karlsson R."/>
            <person name="Engstrom-Jakobsson H."/>
            <person name="Busquets A."/>
            <person name="Gomila M."/>
            <person name="Pineiro-Iglesias B."/>
            <person name="Bennasar-Figueras A."/>
            <person name="Seeger M."/>
            <person name="Moore E."/>
        </authorList>
    </citation>
    <scope>NUCLEOTIDE SEQUENCE [LARGE SCALE GENOMIC DNA]</scope>
    <source>
        <strain evidence="2 3">CCUG 70867</strain>
    </source>
</reference>
<keyword evidence="3" id="KW-1185">Reference proteome</keyword>
<gene>
    <name evidence="2" type="ORF">DHL47_11890</name>
</gene>
<dbReference type="Proteomes" id="UP001519349">
    <property type="component" value="Unassembled WGS sequence"/>
</dbReference>
<proteinExistence type="predicted"/>
<feature type="domain" description="DUF6429" evidence="1">
    <location>
        <begin position="7"/>
        <end position="83"/>
    </location>
</feature>
<protein>
    <submittedName>
        <fullName evidence="2">Transposase</fullName>
    </submittedName>
</protein>
<dbReference type="EMBL" id="QFAY01000030">
    <property type="protein sequence ID" value="MBP2622003.1"/>
    <property type="molecule type" value="Genomic_DNA"/>
</dbReference>
<dbReference type="InterPro" id="IPR045489">
    <property type="entry name" value="DUF6429"/>
</dbReference>
<evidence type="ECO:0000313" key="2">
    <source>
        <dbReference type="EMBL" id="MBP2622003.1"/>
    </source>
</evidence>
<comment type="caution">
    <text evidence="2">The sequence shown here is derived from an EMBL/GenBank/DDBJ whole genome shotgun (WGS) entry which is preliminary data.</text>
</comment>
<organism evidence="2 3">
    <name type="scientific">Streptococcus panodentis</name>
    <dbReference type="NCBI Taxonomy" id="1581472"/>
    <lineage>
        <taxon>Bacteria</taxon>
        <taxon>Bacillati</taxon>
        <taxon>Bacillota</taxon>
        <taxon>Bacilli</taxon>
        <taxon>Lactobacillales</taxon>
        <taxon>Streptococcaceae</taxon>
        <taxon>Streptococcus</taxon>
    </lineage>
</organism>
<dbReference type="Pfam" id="PF20008">
    <property type="entry name" value="DUF6429"/>
    <property type="match status" value="1"/>
</dbReference>